<evidence type="ECO:0000256" key="1">
    <source>
        <dbReference type="SAM" id="MobiDB-lite"/>
    </source>
</evidence>
<feature type="compositionally biased region" description="Polar residues" evidence="1">
    <location>
        <begin position="140"/>
        <end position="150"/>
    </location>
</feature>
<keyword evidence="3" id="KW-1185">Reference proteome</keyword>
<gene>
    <name evidence="2" type="ORF">RND71_027435</name>
</gene>
<accession>A0AAE1RJM8</accession>
<name>A0AAE1RJM8_9SOLA</name>
<evidence type="ECO:0000313" key="3">
    <source>
        <dbReference type="Proteomes" id="UP001291623"/>
    </source>
</evidence>
<feature type="region of interest" description="Disordered" evidence="1">
    <location>
        <begin position="114"/>
        <end position="151"/>
    </location>
</feature>
<dbReference type="Proteomes" id="UP001291623">
    <property type="component" value="Unassembled WGS sequence"/>
</dbReference>
<dbReference type="EMBL" id="JAVYJV010000015">
    <property type="protein sequence ID" value="KAK4351917.1"/>
    <property type="molecule type" value="Genomic_DNA"/>
</dbReference>
<feature type="region of interest" description="Disordered" evidence="1">
    <location>
        <begin position="9"/>
        <end position="30"/>
    </location>
</feature>
<comment type="caution">
    <text evidence="2">The sequence shown here is derived from an EMBL/GenBank/DDBJ whole genome shotgun (WGS) entry which is preliminary data.</text>
</comment>
<evidence type="ECO:0000313" key="2">
    <source>
        <dbReference type="EMBL" id="KAK4351917.1"/>
    </source>
</evidence>
<dbReference type="AlphaFoldDB" id="A0AAE1RJM8"/>
<proteinExistence type="predicted"/>
<feature type="compositionally biased region" description="Basic and acidic residues" evidence="1">
    <location>
        <begin position="14"/>
        <end position="30"/>
    </location>
</feature>
<organism evidence="2 3">
    <name type="scientific">Anisodus tanguticus</name>
    <dbReference type="NCBI Taxonomy" id="243964"/>
    <lineage>
        <taxon>Eukaryota</taxon>
        <taxon>Viridiplantae</taxon>
        <taxon>Streptophyta</taxon>
        <taxon>Embryophyta</taxon>
        <taxon>Tracheophyta</taxon>
        <taxon>Spermatophyta</taxon>
        <taxon>Magnoliopsida</taxon>
        <taxon>eudicotyledons</taxon>
        <taxon>Gunneridae</taxon>
        <taxon>Pentapetalae</taxon>
        <taxon>asterids</taxon>
        <taxon>lamiids</taxon>
        <taxon>Solanales</taxon>
        <taxon>Solanaceae</taxon>
        <taxon>Solanoideae</taxon>
        <taxon>Hyoscyameae</taxon>
        <taxon>Anisodus</taxon>
    </lineage>
</organism>
<protein>
    <submittedName>
        <fullName evidence="2">Uncharacterized protein</fullName>
    </submittedName>
</protein>
<reference evidence="2" key="1">
    <citation type="submission" date="2023-12" db="EMBL/GenBank/DDBJ databases">
        <title>Genome assembly of Anisodus tanguticus.</title>
        <authorList>
            <person name="Wang Y.-J."/>
        </authorList>
    </citation>
    <scope>NUCLEOTIDE SEQUENCE</scope>
    <source>
        <strain evidence="2">KB-2021</strain>
        <tissue evidence="2">Leaf</tissue>
    </source>
</reference>
<sequence>MPYTVLSFSTLSARSERPCPKSPSRDRLASGTEKMKLLGIKIWSSEAPKTTGQRDNNIGDNNDVFPTWNTEIESTLNSFSPESIGIWVPQAPTPQQNQTQIFPQNINFGRQIEFKNSKGGTSNKSRRKWRDDNSFAVPQINPSSSTSFKSQELFDVPNSQFGGHRILLPKD</sequence>